<feature type="compositionally biased region" description="Low complexity" evidence="1">
    <location>
        <begin position="690"/>
        <end position="699"/>
    </location>
</feature>
<feature type="compositionally biased region" description="Polar residues" evidence="1">
    <location>
        <begin position="701"/>
        <end position="721"/>
    </location>
</feature>
<accession>A0AA37PB82</accession>
<feature type="region of interest" description="Disordered" evidence="1">
    <location>
        <begin position="516"/>
        <end position="547"/>
    </location>
</feature>
<feature type="compositionally biased region" description="Polar residues" evidence="1">
    <location>
        <begin position="1"/>
        <end position="16"/>
    </location>
</feature>
<dbReference type="GeneID" id="73330000"/>
<keyword evidence="3" id="KW-1185">Reference proteome</keyword>
<feature type="region of interest" description="Disordered" evidence="1">
    <location>
        <begin position="434"/>
        <end position="460"/>
    </location>
</feature>
<protein>
    <submittedName>
        <fullName evidence="2">Uncharacterized protein</fullName>
    </submittedName>
</protein>
<feature type="compositionally biased region" description="Basic and acidic residues" evidence="1">
    <location>
        <begin position="441"/>
        <end position="460"/>
    </location>
</feature>
<name>A0AA37PB82_9PEZI</name>
<reference evidence="2 3" key="1">
    <citation type="submission" date="2022-03" db="EMBL/GenBank/DDBJ databases">
        <title>Genome data of Colletotrichum spp.</title>
        <authorList>
            <person name="Utami Y.D."/>
            <person name="Hiruma K."/>
        </authorList>
    </citation>
    <scope>NUCLEOTIDE SEQUENCE [LARGE SCALE GENOMIC DNA]</scope>
    <source>
        <strain evidence="2 3">MAFF 239500</strain>
    </source>
</reference>
<gene>
    <name evidence="2" type="ORF">ColSpa_09198</name>
</gene>
<feature type="region of interest" description="Disordered" evidence="1">
    <location>
        <begin position="241"/>
        <end position="265"/>
    </location>
</feature>
<dbReference type="EMBL" id="BQXU01000027">
    <property type="protein sequence ID" value="GKT49017.1"/>
    <property type="molecule type" value="Genomic_DNA"/>
</dbReference>
<dbReference type="RefSeq" id="XP_049131367.1">
    <property type="nucleotide sequence ID" value="XM_049275410.1"/>
</dbReference>
<dbReference type="AlphaFoldDB" id="A0AA37PB82"/>
<proteinExistence type="predicted"/>
<sequence length="949" mass="102411">MPSLRAQASTHRQPSPYTEDEMIKRAMMDDLGTIRIDELPLDDTPKSRAIPPRPRRAPVITEHSEALNGYLAMAEKGIDDAEALAVRDLNDLGGPSIYRPIAGPSKNFVAEARRPPSTMNAMKTSQNSILLAPGTVVRRFTSSKGVSENAPVASNNMGLVAGLQSGNNATTDASKKPLPPHLRMQKKTETPLSNKSGSENGNSIQASKSATTNDSAASHAKEKMVRLTIPAASEKLPQSLGVVNESKKSRSSAPDTNIVKHNHHSDQNISEDEVVIYWTGSCRTWLPEQGKECTVTVDLKIINTAQEIEGQSLFVMTLPKVFVKRHSMRSYLLGMPKNESCVVQFVNPDTGVQEGRYHLKFENTSTATEFQHRAALLQKVMGYLSDVAAASNDMAIEPVSATEETAAKKQPLQPESSVTVAPLKDAIDIAKAKNDPNTATEDIKPSKEAEVKKHTSNKSRDITDVMTDAFNNLSLNKVKDADMYKANRQRVQYSAKELLKQRSSAEAPSGITEAKIPLQRHGNQPKIQPPTQDSSKHDNQSMKPQSIHDSAKLRDWMAGKKTQPQTKGGSEISMPGLSDAVRYQKAVAVTAKSSIQTSRQASSENKFGEVIADKEQARVKETLMENDRGTIKVNNGAEKMGATEICANFTALEPKDANINIEPEVTVAQATPAEEAEISSQPNKSDDGAADSNASSDSAVEFQTSPKNDRPSTVATNQNDQKTMDDPIPPFEMAAHDPTPATGTDKQDGSVEEAPSAVVSEAPAQTIPMLTTTMTPAAPSAVRTDLLYGLHSQTSQEMCNLMPEPQLASPQISAPLVATPHMIHPHATYVPQMNAQPMIPGIQQYPPIGIVHAVSVTYHISHAGQPDGQRSNAGQVHVPVIHHVTDFGGHQTGRALSPDAQAFQPQFQGQVPQGNPGQNRMRRGLESSIFATGHSGAKHAGRFTGASSE</sequence>
<feature type="region of interest" description="Disordered" evidence="1">
    <location>
        <begin position="671"/>
        <end position="754"/>
    </location>
</feature>
<feature type="compositionally biased region" description="Polar residues" evidence="1">
    <location>
        <begin position="190"/>
        <end position="216"/>
    </location>
</feature>
<feature type="region of interest" description="Disordered" evidence="1">
    <location>
        <begin position="1"/>
        <end position="20"/>
    </location>
</feature>
<dbReference type="Proteomes" id="UP001055115">
    <property type="component" value="Unassembled WGS sequence"/>
</dbReference>
<evidence type="ECO:0000313" key="2">
    <source>
        <dbReference type="EMBL" id="GKT49017.1"/>
    </source>
</evidence>
<organism evidence="2 3">
    <name type="scientific">Colletotrichum spaethianum</name>
    <dbReference type="NCBI Taxonomy" id="700344"/>
    <lineage>
        <taxon>Eukaryota</taxon>
        <taxon>Fungi</taxon>
        <taxon>Dikarya</taxon>
        <taxon>Ascomycota</taxon>
        <taxon>Pezizomycotina</taxon>
        <taxon>Sordariomycetes</taxon>
        <taxon>Hypocreomycetidae</taxon>
        <taxon>Glomerellales</taxon>
        <taxon>Glomerellaceae</taxon>
        <taxon>Colletotrichum</taxon>
        <taxon>Colletotrichum spaethianum species complex</taxon>
    </lineage>
</organism>
<feature type="compositionally biased region" description="Polar residues" evidence="1">
    <location>
        <begin position="521"/>
        <end position="533"/>
    </location>
</feature>
<comment type="caution">
    <text evidence="2">The sequence shown here is derived from an EMBL/GenBank/DDBJ whole genome shotgun (WGS) entry which is preliminary data.</text>
</comment>
<evidence type="ECO:0000313" key="3">
    <source>
        <dbReference type="Proteomes" id="UP001055115"/>
    </source>
</evidence>
<evidence type="ECO:0000256" key="1">
    <source>
        <dbReference type="SAM" id="MobiDB-lite"/>
    </source>
</evidence>
<feature type="region of interest" description="Disordered" evidence="1">
    <location>
        <begin position="161"/>
        <end position="222"/>
    </location>
</feature>